<feature type="domain" description="ABC transmembrane type-1" evidence="9">
    <location>
        <begin position="64"/>
        <end position="252"/>
    </location>
</feature>
<feature type="transmembrane region" description="Helical" evidence="8">
    <location>
        <begin position="64"/>
        <end position="87"/>
    </location>
</feature>
<dbReference type="PANTHER" id="PTHR43357:SF4">
    <property type="entry name" value="INNER MEMBRANE ABC TRANSPORTER PERMEASE PROTEIN YDCV"/>
    <property type="match status" value="1"/>
</dbReference>
<reference evidence="10 11" key="1">
    <citation type="submission" date="2018-02" db="EMBL/GenBank/DDBJ databases">
        <title>Whole genome sequencing of endophytic bacterium.</title>
        <authorList>
            <person name="Eedara R."/>
            <person name="Podile A.R."/>
        </authorList>
    </citation>
    <scope>NUCLEOTIDE SEQUENCE [LARGE SCALE GENOMIC DNA]</scope>
    <source>
        <strain evidence="10 11">RP1T</strain>
    </source>
</reference>
<evidence type="ECO:0000259" key="9">
    <source>
        <dbReference type="PROSITE" id="PS50928"/>
    </source>
</evidence>
<evidence type="ECO:0000256" key="8">
    <source>
        <dbReference type="RuleBase" id="RU363032"/>
    </source>
</evidence>
<name>A0A2S9QI35_9HYPH</name>
<feature type="transmembrane region" description="Helical" evidence="8">
    <location>
        <begin position="135"/>
        <end position="158"/>
    </location>
</feature>
<dbReference type="GO" id="GO:0005886">
    <property type="term" value="C:plasma membrane"/>
    <property type="evidence" value="ECO:0007669"/>
    <property type="project" value="UniProtKB-SubCell"/>
</dbReference>
<sequence length="262" mass="28283">MTMKPLRLFLALFCLLVAIWLVLPTLVIIPMSFNQNKSLAFPPSGFSWQWYENFLTNPDWSSSFFNSLRIATIVALVATLIGTLAALGLSRMKHAGGGILRALLITPMVVPGVVLAVGIYSVYLTYKLVGTDLGFVIAHTMLAIPFVLIAVSASLEMFDVRLEKAAASLGANRFTTFRTITLPLIAPGILSGLLFAFVTSFDEIIVALFITNPYLKTLPVQIFTSITRDADPTVAAVGTIVFLATTLLIAAGLLLGARSKRS</sequence>
<dbReference type="AlphaFoldDB" id="A0A2S9QI35"/>
<keyword evidence="11" id="KW-1185">Reference proteome</keyword>
<evidence type="ECO:0000256" key="3">
    <source>
        <dbReference type="ARBA" id="ARBA00022475"/>
    </source>
</evidence>
<keyword evidence="2 8" id="KW-0813">Transport</keyword>
<organism evidence="10 11">
    <name type="scientific">Labrys okinawensis</name>
    <dbReference type="NCBI Taxonomy" id="346911"/>
    <lineage>
        <taxon>Bacteria</taxon>
        <taxon>Pseudomonadati</taxon>
        <taxon>Pseudomonadota</taxon>
        <taxon>Alphaproteobacteria</taxon>
        <taxon>Hyphomicrobiales</taxon>
        <taxon>Xanthobacteraceae</taxon>
        <taxon>Labrys</taxon>
    </lineage>
</organism>
<dbReference type="SUPFAM" id="SSF161098">
    <property type="entry name" value="MetI-like"/>
    <property type="match status" value="1"/>
</dbReference>
<evidence type="ECO:0000313" key="10">
    <source>
        <dbReference type="EMBL" id="PRH88995.1"/>
    </source>
</evidence>
<gene>
    <name evidence="10" type="ORF">C5L14_05525</name>
</gene>
<evidence type="ECO:0000256" key="5">
    <source>
        <dbReference type="ARBA" id="ARBA00022692"/>
    </source>
</evidence>
<dbReference type="Gene3D" id="1.10.3720.10">
    <property type="entry name" value="MetI-like"/>
    <property type="match status" value="1"/>
</dbReference>
<evidence type="ECO:0000256" key="4">
    <source>
        <dbReference type="ARBA" id="ARBA00022519"/>
    </source>
</evidence>
<feature type="transmembrane region" description="Helical" evidence="8">
    <location>
        <begin position="99"/>
        <end position="123"/>
    </location>
</feature>
<keyword evidence="7 8" id="KW-0472">Membrane</keyword>
<dbReference type="PANTHER" id="PTHR43357">
    <property type="entry name" value="INNER MEMBRANE ABC TRANSPORTER PERMEASE PROTEIN YDCV"/>
    <property type="match status" value="1"/>
</dbReference>
<dbReference type="GO" id="GO:0055085">
    <property type="term" value="P:transmembrane transport"/>
    <property type="evidence" value="ECO:0007669"/>
    <property type="project" value="InterPro"/>
</dbReference>
<dbReference type="CDD" id="cd06261">
    <property type="entry name" value="TM_PBP2"/>
    <property type="match status" value="1"/>
</dbReference>
<keyword evidence="5 8" id="KW-0812">Transmembrane</keyword>
<dbReference type="Pfam" id="PF00528">
    <property type="entry name" value="BPD_transp_1"/>
    <property type="match status" value="1"/>
</dbReference>
<proteinExistence type="inferred from homology"/>
<feature type="transmembrane region" description="Helical" evidence="8">
    <location>
        <begin position="179"/>
        <end position="210"/>
    </location>
</feature>
<keyword evidence="6 8" id="KW-1133">Transmembrane helix</keyword>
<evidence type="ECO:0000256" key="7">
    <source>
        <dbReference type="ARBA" id="ARBA00023136"/>
    </source>
</evidence>
<dbReference type="InterPro" id="IPR035906">
    <property type="entry name" value="MetI-like_sf"/>
</dbReference>
<evidence type="ECO:0000256" key="2">
    <source>
        <dbReference type="ARBA" id="ARBA00022448"/>
    </source>
</evidence>
<keyword evidence="4" id="KW-0997">Cell inner membrane</keyword>
<evidence type="ECO:0000256" key="1">
    <source>
        <dbReference type="ARBA" id="ARBA00004429"/>
    </source>
</evidence>
<protein>
    <submittedName>
        <fullName evidence="10">Polyamine ABC transporter permease</fullName>
    </submittedName>
</protein>
<comment type="caution">
    <text evidence="10">The sequence shown here is derived from an EMBL/GenBank/DDBJ whole genome shotgun (WGS) entry which is preliminary data.</text>
</comment>
<comment type="subcellular location">
    <subcellularLocation>
        <location evidence="1">Cell inner membrane</location>
        <topology evidence="1">Multi-pass membrane protein</topology>
    </subcellularLocation>
    <subcellularLocation>
        <location evidence="8">Cell membrane</location>
        <topology evidence="8">Multi-pass membrane protein</topology>
    </subcellularLocation>
</comment>
<dbReference type="RefSeq" id="WP_105861334.1">
    <property type="nucleotide sequence ID" value="NZ_PUEJ01000002.1"/>
</dbReference>
<comment type="similarity">
    <text evidence="8">Belongs to the binding-protein-dependent transport system permease family.</text>
</comment>
<feature type="transmembrane region" description="Helical" evidence="8">
    <location>
        <begin position="234"/>
        <end position="257"/>
    </location>
</feature>
<evidence type="ECO:0000256" key="6">
    <source>
        <dbReference type="ARBA" id="ARBA00022989"/>
    </source>
</evidence>
<dbReference type="Proteomes" id="UP000237682">
    <property type="component" value="Unassembled WGS sequence"/>
</dbReference>
<evidence type="ECO:0000313" key="11">
    <source>
        <dbReference type="Proteomes" id="UP000237682"/>
    </source>
</evidence>
<accession>A0A2S9QI35</accession>
<dbReference type="PROSITE" id="PS50928">
    <property type="entry name" value="ABC_TM1"/>
    <property type="match status" value="1"/>
</dbReference>
<keyword evidence="3" id="KW-1003">Cell membrane</keyword>
<dbReference type="EMBL" id="PUEJ01000002">
    <property type="protein sequence ID" value="PRH88995.1"/>
    <property type="molecule type" value="Genomic_DNA"/>
</dbReference>
<dbReference type="OrthoDB" id="8156137at2"/>
<dbReference type="InterPro" id="IPR000515">
    <property type="entry name" value="MetI-like"/>
</dbReference>